<proteinExistence type="predicted"/>
<accession>A0A644T0E4</accession>
<reference evidence="1" key="1">
    <citation type="submission" date="2019-08" db="EMBL/GenBank/DDBJ databases">
        <authorList>
            <person name="Kucharzyk K."/>
            <person name="Murdoch R.W."/>
            <person name="Higgins S."/>
            <person name="Loffler F."/>
        </authorList>
    </citation>
    <scope>NUCLEOTIDE SEQUENCE</scope>
</reference>
<gene>
    <name evidence="1" type="ORF">SDC9_05969</name>
</gene>
<dbReference type="EMBL" id="VSSQ01000012">
    <property type="protein sequence ID" value="MPL60408.1"/>
    <property type="molecule type" value="Genomic_DNA"/>
</dbReference>
<dbReference type="AlphaFoldDB" id="A0A644T0E4"/>
<evidence type="ECO:0000313" key="1">
    <source>
        <dbReference type="EMBL" id="MPL60408.1"/>
    </source>
</evidence>
<comment type="caution">
    <text evidence="1">The sequence shown here is derived from an EMBL/GenBank/DDBJ whole genome shotgun (WGS) entry which is preliminary data.</text>
</comment>
<sequence length="55" mass="6479">MNDPRRHHYVAQMYLAGFTDISIKDGQIIDVAILQAAKERRKVIYIENRAECLFR</sequence>
<name>A0A644T0E4_9ZZZZ</name>
<organism evidence="1">
    <name type="scientific">bioreactor metagenome</name>
    <dbReference type="NCBI Taxonomy" id="1076179"/>
    <lineage>
        <taxon>unclassified sequences</taxon>
        <taxon>metagenomes</taxon>
        <taxon>ecological metagenomes</taxon>
    </lineage>
</organism>
<protein>
    <submittedName>
        <fullName evidence="1">Uncharacterized protein</fullName>
    </submittedName>
</protein>